<evidence type="ECO:0000313" key="1">
    <source>
        <dbReference type="EMBL" id="NYH19791.1"/>
    </source>
</evidence>
<dbReference type="EMBL" id="JACCAU010000001">
    <property type="protein sequence ID" value="NYH19791.1"/>
    <property type="molecule type" value="Genomic_DNA"/>
</dbReference>
<keyword evidence="1" id="KW-0560">Oxidoreductase</keyword>
<protein>
    <submittedName>
        <fullName evidence="1">Antibiotic biosynthesis monooxygenase (ABM) superfamily enzyme</fullName>
    </submittedName>
</protein>
<dbReference type="AlphaFoldDB" id="A0A7Z0B377"/>
<reference evidence="1 2" key="1">
    <citation type="submission" date="2020-07" db="EMBL/GenBank/DDBJ databases">
        <title>Exploring microbial biodiversity for novel pathways involved in the catabolism of aromatic compounds derived from lignin.</title>
        <authorList>
            <person name="Elkins J."/>
        </authorList>
    </citation>
    <scope>NUCLEOTIDE SEQUENCE [LARGE SCALE GENOMIC DNA]</scope>
    <source>
        <strain evidence="1 2">H2C3B</strain>
    </source>
</reference>
<dbReference type="RefSeq" id="WP_179704815.1">
    <property type="nucleotide sequence ID" value="NZ_JACCAU010000001.1"/>
</dbReference>
<keyword evidence="1" id="KW-0503">Monooxygenase</keyword>
<evidence type="ECO:0000313" key="2">
    <source>
        <dbReference type="Proteomes" id="UP000572540"/>
    </source>
</evidence>
<comment type="caution">
    <text evidence="1">The sequence shown here is derived from an EMBL/GenBank/DDBJ whole genome shotgun (WGS) entry which is preliminary data.</text>
</comment>
<gene>
    <name evidence="1" type="ORF">GGD41_007019</name>
</gene>
<dbReference type="Proteomes" id="UP000572540">
    <property type="component" value="Unassembled WGS sequence"/>
</dbReference>
<accession>A0A7Z0B377</accession>
<organism evidence="1 2">
    <name type="scientific">Paraburkholderia bryophila</name>
    <dbReference type="NCBI Taxonomy" id="420952"/>
    <lineage>
        <taxon>Bacteria</taxon>
        <taxon>Pseudomonadati</taxon>
        <taxon>Pseudomonadota</taxon>
        <taxon>Betaproteobacteria</taxon>
        <taxon>Burkholderiales</taxon>
        <taxon>Burkholderiaceae</taxon>
        <taxon>Paraburkholderia</taxon>
    </lineage>
</organism>
<sequence>MCNWTISSDLARLADNDASSDTINEATQYLDGQILLSVEVSPDDFRTIFRFDLGGELVTWPYQEERDRREEQWLLYDYGTKRVHTLKGDGTWLSDPLED</sequence>
<dbReference type="GO" id="GO:0004497">
    <property type="term" value="F:monooxygenase activity"/>
    <property type="evidence" value="ECO:0007669"/>
    <property type="project" value="UniProtKB-KW"/>
</dbReference>
<name>A0A7Z0B377_9BURK</name>
<proteinExistence type="predicted"/>